<feature type="compositionally biased region" description="Acidic residues" evidence="1">
    <location>
        <begin position="254"/>
        <end position="272"/>
    </location>
</feature>
<feature type="compositionally biased region" description="Low complexity" evidence="1">
    <location>
        <begin position="126"/>
        <end position="141"/>
    </location>
</feature>
<feature type="compositionally biased region" description="Basic residues" evidence="1">
    <location>
        <begin position="209"/>
        <end position="218"/>
    </location>
</feature>
<feature type="compositionally biased region" description="Polar residues" evidence="1">
    <location>
        <begin position="68"/>
        <end position="88"/>
    </location>
</feature>
<feature type="compositionally biased region" description="Polar residues" evidence="1">
    <location>
        <begin position="159"/>
        <end position="173"/>
    </location>
</feature>
<protein>
    <submittedName>
        <fullName evidence="2">Uncharacterized protein</fullName>
    </submittedName>
</protein>
<dbReference type="AlphaFoldDB" id="G0NZ81"/>
<evidence type="ECO:0000256" key="1">
    <source>
        <dbReference type="SAM" id="MobiDB-lite"/>
    </source>
</evidence>
<sequence length="478" mass="54159">MNLRERKFVNYIQTTVRIKHSNRPSTADRKRANSERPVNRPVTATPNALRIPANSRAQDSGNPKKKIVSSSRQLRASTPKPVTSTAYSKRTRSTGRNAVALEVKPASRPTRSTSCAPIKKDVNSQRSSLRSRTPVTRSRSVQQKSSNKADRQDPHPSIIPQTSVRTRSSTVQVKSLSKEAKSRSSSQRSSVPTKYEIAEQSGSTNIKKQPAKVTRKRAQTVTTTTKTRRNSVPRSKFKKRQDRNCGKETNNFEDINELSNDELDSDSDDSSDDDNRCTGSKNKSKRQNEVDEFMNQQYFERRYRQLLPVPRSDPPSEFHEMQKIWSNLILCLTPEGLRDYKKGLIRLLTGRVSSLQPLQEIFPNFPNELRSSHHRLYSLLCQCSGAYPFKNHEGSRLISQQKLADTSQIGAQIIVESLFNKVVPFDISRESNVLTQIETYVRIGIKDMLEEAVKQLPTDRNTITAADIKESLSSRLLS</sequence>
<feature type="region of interest" description="Disordered" evidence="1">
    <location>
        <begin position="20"/>
        <end position="291"/>
    </location>
</feature>
<feature type="compositionally biased region" description="Basic residues" evidence="1">
    <location>
        <begin position="226"/>
        <end position="241"/>
    </location>
</feature>
<dbReference type="HOGENOM" id="CLU_571390_0_0_1"/>
<dbReference type="EMBL" id="GL379987">
    <property type="protein sequence ID" value="EGT41074.1"/>
    <property type="molecule type" value="Genomic_DNA"/>
</dbReference>
<gene>
    <name evidence="2" type="ORF">CAEBREN_00126</name>
</gene>
<name>G0NZ81_CAEBE</name>
<dbReference type="Proteomes" id="UP000008068">
    <property type="component" value="Unassembled WGS sequence"/>
</dbReference>
<reference evidence="3" key="1">
    <citation type="submission" date="2011-07" db="EMBL/GenBank/DDBJ databases">
        <authorList>
            <consortium name="Caenorhabditis brenneri Sequencing and Analysis Consortium"/>
            <person name="Wilson R.K."/>
        </authorList>
    </citation>
    <scope>NUCLEOTIDE SEQUENCE [LARGE SCALE GENOMIC DNA]</scope>
    <source>
        <strain evidence="3">PB2801</strain>
    </source>
</reference>
<feature type="compositionally biased region" description="Basic and acidic residues" evidence="1">
    <location>
        <begin position="26"/>
        <end position="38"/>
    </location>
</feature>
<dbReference type="InParanoid" id="G0NZ81"/>
<proteinExistence type="predicted"/>
<keyword evidence="3" id="KW-1185">Reference proteome</keyword>
<organism evidence="3">
    <name type="scientific">Caenorhabditis brenneri</name>
    <name type="common">Nematode worm</name>
    <dbReference type="NCBI Taxonomy" id="135651"/>
    <lineage>
        <taxon>Eukaryota</taxon>
        <taxon>Metazoa</taxon>
        <taxon>Ecdysozoa</taxon>
        <taxon>Nematoda</taxon>
        <taxon>Chromadorea</taxon>
        <taxon>Rhabditida</taxon>
        <taxon>Rhabditina</taxon>
        <taxon>Rhabditomorpha</taxon>
        <taxon>Rhabditoidea</taxon>
        <taxon>Rhabditidae</taxon>
        <taxon>Peloderinae</taxon>
        <taxon>Caenorhabditis</taxon>
    </lineage>
</organism>
<evidence type="ECO:0000313" key="2">
    <source>
        <dbReference type="EMBL" id="EGT41074.1"/>
    </source>
</evidence>
<dbReference type="OrthoDB" id="5875222at2759"/>
<accession>G0NZ81</accession>
<dbReference type="eggNOG" id="ENOG502THXB">
    <property type="taxonomic scope" value="Eukaryota"/>
</dbReference>
<dbReference type="OMA" id="PFKNHEG"/>
<evidence type="ECO:0000313" key="3">
    <source>
        <dbReference type="Proteomes" id="UP000008068"/>
    </source>
</evidence>